<protein>
    <submittedName>
        <fullName evidence="2">Uncharacterized protein</fullName>
    </submittedName>
</protein>
<dbReference type="Proteomes" id="UP001189429">
    <property type="component" value="Unassembled WGS sequence"/>
</dbReference>
<dbReference type="EMBL" id="CAUYUJ010013335">
    <property type="protein sequence ID" value="CAK0836009.1"/>
    <property type="molecule type" value="Genomic_DNA"/>
</dbReference>
<proteinExistence type="predicted"/>
<keyword evidence="3" id="KW-1185">Reference proteome</keyword>
<sequence>MKALDTLGMYNSLGVPNVAGIESLMREAQLVEYAYSNHDGAPGSAPDPAEGGSGRGKEGRGRGRGGVAGAFGYLDEYNAFRGQRGNGEAMMCPALVELVGKQVERDANILKQVRKAREERADAGPASG</sequence>
<feature type="region of interest" description="Disordered" evidence="1">
    <location>
        <begin position="36"/>
        <end position="65"/>
    </location>
</feature>
<reference evidence="2" key="1">
    <citation type="submission" date="2023-10" db="EMBL/GenBank/DDBJ databases">
        <authorList>
            <person name="Chen Y."/>
            <person name="Shah S."/>
            <person name="Dougan E. K."/>
            <person name="Thang M."/>
            <person name="Chan C."/>
        </authorList>
    </citation>
    <scope>NUCLEOTIDE SEQUENCE [LARGE SCALE GENOMIC DNA]</scope>
</reference>
<gene>
    <name evidence="2" type="ORF">PCOR1329_LOCUS32637</name>
</gene>
<evidence type="ECO:0000256" key="1">
    <source>
        <dbReference type="SAM" id="MobiDB-lite"/>
    </source>
</evidence>
<evidence type="ECO:0000313" key="2">
    <source>
        <dbReference type="EMBL" id="CAK0836009.1"/>
    </source>
</evidence>
<accession>A0ABN9SU42</accession>
<name>A0ABN9SU42_9DINO</name>
<evidence type="ECO:0000313" key="3">
    <source>
        <dbReference type="Proteomes" id="UP001189429"/>
    </source>
</evidence>
<organism evidence="2 3">
    <name type="scientific">Prorocentrum cordatum</name>
    <dbReference type="NCBI Taxonomy" id="2364126"/>
    <lineage>
        <taxon>Eukaryota</taxon>
        <taxon>Sar</taxon>
        <taxon>Alveolata</taxon>
        <taxon>Dinophyceae</taxon>
        <taxon>Prorocentrales</taxon>
        <taxon>Prorocentraceae</taxon>
        <taxon>Prorocentrum</taxon>
    </lineage>
</organism>
<comment type="caution">
    <text evidence="2">The sequence shown here is derived from an EMBL/GenBank/DDBJ whole genome shotgun (WGS) entry which is preliminary data.</text>
</comment>